<dbReference type="InterPro" id="IPR001387">
    <property type="entry name" value="Cro/C1-type_HTH"/>
</dbReference>
<dbReference type="CDD" id="cd00093">
    <property type="entry name" value="HTH_XRE"/>
    <property type="match status" value="1"/>
</dbReference>
<evidence type="ECO:0000313" key="3">
    <source>
        <dbReference type="Proteomes" id="UP000323632"/>
    </source>
</evidence>
<reference evidence="2 3" key="1">
    <citation type="submission" date="2019-09" db="EMBL/GenBank/DDBJ databases">
        <title>Genome sequence and assembly of Taibaiella sp.</title>
        <authorList>
            <person name="Chhetri G."/>
        </authorList>
    </citation>
    <scope>NUCLEOTIDE SEQUENCE [LARGE SCALE GENOMIC DNA]</scope>
    <source>
        <strain evidence="2 3">KVB11</strain>
    </source>
</reference>
<dbReference type="Proteomes" id="UP000323632">
    <property type="component" value="Unassembled WGS sequence"/>
</dbReference>
<dbReference type="GO" id="GO:0003677">
    <property type="term" value="F:DNA binding"/>
    <property type="evidence" value="ECO:0007669"/>
    <property type="project" value="InterPro"/>
</dbReference>
<dbReference type="SUPFAM" id="SSF47413">
    <property type="entry name" value="lambda repressor-like DNA-binding domains"/>
    <property type="match status" value="1"/>
</dbReference>
<comment type="caution">
    <text evidence="2">The sequence shown here is derived from an EMBL/GenBank/DDBJ whole genome shotgun (WGS) entry which is preliminary data.</text>
</comment>
<dbReference type="PROSITE" id="PS50943">
    <property type="entry name" value="HTH_CROC1"/>
    <property type="match status" value="1"/>
</dbReference>
<dbReference type="AlphaFoldDB" id="A0A5M6CCB7"/>
<name>A0A5M6CCB7_9BACT</name>
<protein>
    <submittedName>
        <fullName evidence="2">Helix-turn-helix transcriptional regulator</fullName>
    </submittedName>
</protein>
<dbReference type="EMBL" id="VWSH01000004">
    <property type="protein sequence ID" value="KAA5532701.1"/>
    <property type="molecule type" value="Genomic_DNA"/>
</dbReference>
<evidence type="ECO:0000259" key="1">
    <source>
        <dbReference type="PROSITE" id="PS50943"/>
    </source>
</evidence>
<feature type="domain" description="HTH cro/C1-type" evidence="1">
    <location>
        <begin position="37"/>
        <end position="81"/>
    </location>
</feature>
<accession>A0A5M6CCB7</accession>
<dbReference type="InterPro" id="IPR010982">
    <property type="entry name" value="Lambda_DNA-bd_dom_sf"/>
</dbReference>
<dbReference type="RefSeq" id="WP_150034306.1">
    <property type="nucleotide sequence ID" value="NZ_VWSH01000004.1"/>
</dbReference>
<organism evidence="2 3">
    <name type="scientific">Taibaiella lutea</name>
    <dbReference type="NCBI Taxonomy" id="2608001"/>
    <lineage>
        <taxon>Bacteria</taxon>
        <taxon>Pseudomonadati</taxon>
        <taxon>Bacteroidota</taxon>
        <taxon>Chitinophagia</taxon>
        <taxon>Chitinophagales</taxon>
        <taxon>Chitinophagaceae</taxon>
        <taxon>Taibaiella</taxon>
    </lineage>
</organism>
<evidence type="ECO:0000313" key="2">
    <source>
        <dbReference type="EMBL" id="KAA5532701.1"/>
    </source>
</evidence>
<sequence length="126" mass="14368">MERVTKKKATPKLFIADQRMLELMKHIVSVNLKDVTTQQDFCEAIGILKGGIAPIRKGERHFTTAQILNACRYFNVDVNWLFGFTENMFRSQDKTALELLKEAVIAVDTAYGPKTNTNARAYNKKK</sequence>
<proteinExistence type="predicted"/>
<keyword evidence="3" id="KW-1185">Reference proteome</keyword>
<dbReference type="Gene3D" id="1.10.260.40">
    <property type="entry name" value="lambda repressor-like DNA-binding domains"/>
    <property type="match status" value="1"/>
</dbReference>
<gene>
    <name evidence="2" type="ORF">F0919_18140</name>
</gene>